<gene>
    <name evidence="2" type="ORF">OLEA9_A029494</name>
</gene>
<dbReference type="InterPro" id="IPR031121">
    <property type="entry name" value="RIK/BLOM7"/>
</dbReference>
<dbReference type="EMBL" id="CACTIH010007952">
    <property type="protein sequence ID" value="CAA3018856.1"/>
    <property type="molecule type" value="Genomic_DNA"/>
</dbReference>
<accession>A0A8S0UNQ5</accession>
<protein>
    <submittedName>
        <fullName evidence="2">RIK-like isoform X3</fullName>
    </submittedName>
</protein>
<dbReference type="Pfam" id="PF22675">
    <property type="entry name" value="KH-I_KHDC4-BBP"/>
    <property type="match status" value="1"/>
</dbReference>
<dbReference type="PANTHER" id="PTHR15744:SF0">
    <property type="entry name" value="KH HOMOLOGY DOMAIN-CONTAINING PROTEIN 4"/>
    <property type="match status" value="1"/>
</dbReference>
<keyword evidence="3" id="KW-1185">Reference proteome</keyword>
<dbReference type="GO" id="GO:0003723">
    <property type="term" value="F:RNA binding"/>
    <property type="evidence" value="ECO:0007669"/>
    <property type="project" value="InterPro"/>
</dbReference>
<name>A0A8S0UNQ5_OLEEU</name>
<dbReference type="AlphaFoldDB" id="A0A8S0UNQ5"/>
<dbReference type="Gene3D" id="3.30.1370.10">
    <property type="entry name" value="K Homology domain, type 1"/>
    <property type="match status" value="1"/>
</dbReference>
<dbReference type="GO" id="GO:0005634">
    <property type="term" value="C:nucleus"/>
    <property type="evidence" value="ECO:0007669"/>
    <property type="project" value="InterPro"/>
</dbReference>
<sequence length="225" mass="23898">MSETGTTVLLRGHGSGNSENALDEEAQQLLHSLLSGNDPISLERAKLLAENLLDTISAECGASSLTSSVDATDDASHGAELKSMWLSNRGMPQASIVCHPCTSLIGGTSFIGYEGIYPQAKPLQQVALALRQSTSPVTAAVGPTTSANAKLTKKVGPSEEKCPPRRRKFQELSIASKGPANSHQVFSLTLYEAYRLIFTGFSDLEVHGMAACCSTAFLSCRIRIL</sequence>
<dbReference type="Gramene" id="OE9A029494T1">
    <property type="protein sequence ID" value="OE9A029494C1"/>
    <property type="gene ID" value="OE9A029494"/>
</dbReference>
<dbReference type="PANTHER" id="PTHR15744">
    <property type="entry name" value="BLOM7"/>
    <property type="match status" value="1"/>
</dbReference>
<dbReference type="InterPro" id="IPR055256">
    <property type="entry name" value="KH_1_KHDC4/BBP-like"/>
</dbReference>
<evidence type="ECO:0000313" key="3">
    <source>
        <dbReference type="Proteomes" id="UP000594638"/>
    </source>
</evidence>
<comment type="caution">
    <text evidence="2">The sequence shown here is derived from an EMBL/GenBank/DDBJ whole genome shotgun (WGS) entry which is preliminary data.</text>
</comment>
<reference evidence="2 3" key="1">
    <citation type="submission" date="2019-12" db="EMBL/GenBank/DDBJ databases">
        <authorList>
            <person name="Alioto T."/>
            <person name="Alioto T."/>
            <person name="Gomez Garrido J."/>
        </authorList>
    </citation>
    <scope>NUCLEOTIDE SEQUENCE [LARGE SCALE GENOMIC DNA]</scope>
</reference>
<proteinExistence type="predicted"/>
<organism evidence="2 3">
    <name type="scientific">Olea europaea subsp. europaea</name>
    <dbReference type="NCBI Taxonomy" id="158383"/>
    <lineage>
        <taxon>Eukaryota</taxon>
        <taxon>Viridiplantae</taxon>
        <taxon>Streptophyta</taxon>
        <taxon>Embryophyta</taxon>
        <taxon>Tracheophyta</taxon>
        <taxon>Spermatophyta</taxon>
        <taxon>Magnoliopsida</taxon>
        <taxon>eudicotyledons</taxon>
        <taxon>Gunneridae</taxon>
        <taxon>Pentapetalae</taxon>
        <taxon>asterids</taxon>
        <taxon>lamiids</taxon>
        <taxon>Lamiales</taxon>
        <taxon>Oleaceae</taxon>
        <taxon>Oleeae</taxon>
        <taxon>Olea</taxon>
    </lineage>
</organism>
<feature type="domain" description="KHDC4/BBP-like KH-domain type I" evidence="1">
    <location>
        <begin position="1"/>
        <end position="54"/>
    </location>
</feature>
<dbReference type="Proteomes" id="UP000594638">
    <property type="component" value="Unassembled WGS sequence"/>
</dbReference>
<evidence type="ECO:0000259" key="1">
    <source>
        <dbReference type="Pfam" id="PF22675"/>
    </source>
</evidence>
<dbReference type="InterPro" id="IPR036612">
    <property type="entry name" value="KH_dom_type_1_sf"/>
</dbReference>
<evidence type="ECO:0000313" key="2">
    <source>
        <dbReference type="EMBL" id="CAA3018856.1"/>
    </source>
</evidence>
<dbReference type="OrthoDB" id="1745423at2759"/>